<feature type="domain" description="Enoyl reductase (ER)" evidence="1">
    <location>
        <begin position="16"/>
        <end position="343"/>
    </location>
</feature>
<proteinExistence type="predicted"/>
<dbReference type="InterPro" id="IPR011032">
    <property type="entry name" value="GroES-like_sf"/>
</dbReference>
<evidence type="ECO:0000313" key="3">
    <source>
        <dbReference type="Proteomes" id="UP000552097"/>
    </source>
</evidence>
<reference evidence="2 3" key="1">
    <citation type="submission" date="2020-08" db="EMBL/GenBank/DDBJ databases">
        <title>Sequencing the genomes of 1000 actinobacteria strains.</title>
        <authorList>
            <person name="Klenk H.-P."/>
        </authorList>
    </citation>
    <scope>NUCLEOTIDE SEQUENCE [LARGE SCALE GENOMIC DNA]</scope>
    <source>
        <strain evidence="2 3">DSM 45486</strain>
    </source>
</reference>
<keyword evidence="3" id="KW-1185">Reference proteome</keyword>
<dbReference type="Pfam" id="PF13602">
    <property type="entry name" value="ADH_zinc_N_2"/>
    <property type="match status" value="1"/>
</dbReference>
<comment type="caution">
    <text evidence="2">The sequence shown here is derived from an EMBL/GenBank/DDBJ whole genome shotgun (WGS) entry which is preliminary data.</text>
</comment>
<sequence>MGKPSTEQVLEVVLPGAVEPDGLELRRRDRPSPSIGQALVRVEASGVSFAEQQMRRAKYYDQPAFPFVPGYDLVGTVAEVGPGVDPTLVGRRFAALTKIGGWASHALVDAADLVPVPDGVDPAEAETVVVNGLTAWQMLHGIAKVTAGQTVLVHGANGGVGSTLVQLARLAGARVIGTASPRHHDAVRALGATPIDYRDTDLPAKVRELAPDGVDAVFDHVGGPGVVDSYRLLAPRGTLVAYGTASTRDQEGSSRLPVLKLFVRLLWWNALPNGRTTTFFNIWAGRRNAAKFRARMTRDLGAVFALLAEGSLRPQVAARVPLEQVANAMRLAESGTVTGKVVLVP</sequence>
<dbReference type="PANTHER" id="PTHR43677:SF4">
    <property type="entry name" value="QUINONE OXIDOREDUCTASE-LIKE PROTEIN 2"/>
    <property type="match status" value="1"/>
</dbReference>
<dbReference type="InterPro" id="IPR051397">
    <property type="entry name" value="Zn-ADH-like_protein"/>
</dbReference>
<dbReference type="SUPFAM" id="SSF51735">
    <property type="entry name" value="NAD(P)-binding Rossmann-fold domains"/>
    <property type="match status" value="1"/>
</dbReference>
<dbReference type="Gene3D" id="3.40.50.720">
    <property type="entry name" value="NAD(P)-binding Rossmann-like Domain"/>
    <property type="match status" value="1"/>
</dbReference>
<dbReference type="InterPro" id="IPR020843">
    <property type="entry name" value="ER"/>
</dbReference>
<dbReference type="RefSeq" id="WP_184918874.1">
    <property type="nucleotide sequence ID" value="NZ_JACHMO010000001.1"/>
</dbReference>
<dbReference type="EMBL" id="JACHMO010000001">
    <property type="protein sequence ID" value="MBB5802264.1"/>
    <property type="molecule type" value="Genomic_DNA"/>
</dbReference>
<gene>
    <name evidence="2" type="ORF">F4560_002032</name>
</gene>
<dbReference type="CDD" id="cd08273">
    <property type="entry name" value="MDR8"/>
    <property type="match status" value="1"/>
</dbReference>
<dbReference type="GO" id="GO:0016491">
    <property type="term" value="F:oxidoreductase activity"/>
    <property type="evidence" value="ECO:0007669"/>
    <property type="project" value="InterPro"/>
</dbReference>
<dbReference type="SUPFAM" id="SSF50129">
    <property type="entry name" value="GroES-like"/>
    <property type="match status" value="1"/>
</dbReference>
<dbReference type="AlphaFoldDB" id="A0A7W9HHA4"/>
<dbReference type="SMART" id="SM00829">
    <property type="entry name" value="PKS_ER"/>
    <property type="match status" value="1"/>
</dbReference>
<name>A0A7W9HHA4_9PSEU</name>
<organism evidence="2 3">
    <name type="scientific">Saccharothrix ecbatanensis</name>
    <dbReference type="NCBI Taxonomy" id="1105145"/>
    <lineage>
        <taxon>Bacteria</taxon>
        <taxon>Bacillati</taxon>
        <taxon>Actinomycetota</taxon>
        <taxon>Actinomycetes</taxon>
        <taxon>Pseudonocardiales</taxon>
        <taxon>Pseudonocardiaceae</taxon>
        <taxon>Saccharothrix</taxon>
    </lineage>
</organism>
<evidence type="ECO:0000313" key="2">
    <source>
        <dbReference type="EMBL" id="MBB5802264.1"/>
    </source>
</evidence>
<dbReference type="Pfam" id="PF08240">
    <property type="entry name" value="ADH_N"/>
    <property type="match status" value="1"/>
</dbReference>
<dbReference type="PANTHER" id="PTHR43677">
    <property type="entry name" value="SHORT-CHAIN DEHYDROGENASE/REDUCTASE"/>
    <property type="match status" value="1"/>
</dbReference>
<accession>A0A7W9HHA4</accession>
<dbReference type="InterPro" id="IPR013154">
    <property type="entry name" value="ADH-like_N"/>
</dbReference>
<dbReference type="Gene3D" id="3.90.180.10">
    <property type="entry name" value="Medium-chain alcohol dehydrogenases, catalytic domain"/>
    <property type="match status" value="1"/>
</dbReference>
<protein>
    <submittedName>
        <fullName evidence="2">NADPH:quinone reductase-like Zn-dependent oxidoreductase</fullName>
    </submittedName>
</protein>
<evidence type="ECO:0000259" key="1">
    <source>
        <dbReference type="SMART" id="SM00829"/>
    </source>
</evidence>
<dbReference type="InterPro" id="IPR036291">
    <property type="entry name" value="NAD(P)-bd_dom_sf"/>
</dbReference>
<dbReference type="Proteomes" id="UP000552097">
    <property type="component" value="Unassembled WGS sequence"/>
</dbReference>